<organism evidence="2 3">
    <name type="scientific">Ancylobacter defluvii</name>
    <dbReference type="NCBI Taxonomy" id="1282440"/>
    <lineage>
        <taxon>Bacteria</taxon>
        <taxon>Pseudomonadati</taxon>
        <taxon>Pseudomonadota</taxon>
        <taxon>Alphaproteobacteria</taxon>
        <taxon>Hyphomicrobiales</taxon>
        <taxon>Xanthobacteraceae</taxon>
        <taxon>Ancylobacter</taxon>
    </lineage>
</organism>
<proteinExistence type="predicted"/>
<reference evidence="2" key="1">
    <citation type="journal article" date="2014" name="Int. J. Syst. Evol. Microbiol.">
        <title>Complete genome sequence of Corynebacterium casei LMG S-19264T (=DSM 44701T), isolated from a smear-ripened cheese.</title>
        <authorList>
            <consortium name="US DOE Joint Genome Institute (JGI-PGF)"/>
            <person name="Walter F."/>
            <person name="Albersmeier A."/>
            <person name="Kalinowski J."/>
            <person name="Ruckert C."/>
        </authorList>
    </citation>
    <scope>NUCLEOTIDE SEQUENCE</scope>
    <source>
        <strain evidence="2">VKM B-2789</strain>
    </source>
</reference>
<protein>
    <submittedName>
        <fullName evidence="2">Uncharacterized protein</fullName>
    </submittedName>
</protein>
<reference evidence="2" key="2">
    <citation type="submission" date="2023-01" db="EMBL/GenBank/DDBJ databases">
        <authorList>
            <person name="Sun Q."/>
            <person name="Evtushenko L."/>
        </authorList>
    </citation>
    <scope>NUCLEOTIDE SEQUENCE</scope>
    <source>
        <strain evidence="2">VKM B-2789</strain>
    </source>
</reference>
<keyword evidence="3" id="KW-1185">Reference proteome</keyword>
<dbReference type="AlphaFoldDB" id="A0A9W6JU42"/>
<feature type="compositionally biased region" description="Polar residues" evidence="1">
    <location>
        <begin position="23"/>
        <end position="41"/>
    </location>
</feature>
<comment type="caution">
    <text evidence="2">The sequence shown here is derived from an EMBL/GenBank/DDBJ whole genome shotgun (WGS) entry which is preliminary data.</text>
</comment>
<accession>A0A9W6JU42</accession>
<dbReference type="Proteomes" id="UP001143330">
    <property type="component" value="Unassembled WGS sequence"/>
</dbReference>
<sequence length="86" mass="9151">MGDGDTFDAAQAGQLIARAPITPKSSPLQFKGSWTGSSESGTAAGVGQSYIGDEEQKSIGFGTDRRWRVGGYKIEHEPGTMEIELM</sequence>
<evidence type="ECO:0000313" key="2">
    <source>
        <dbReference type="EMBL" id="GLK83222.1"/>
    </source>
</evidence>
<dbReference type="EMBL" id="BSFM01000006">
    <property type="protein sequence ID" value="GLK83222.1"/>
    <property type="molecule type" value="Genomic_DNA"/>
</dbReference>
<name>A0A9W6JU42_9HYPH</name>
<feature type="region of interest" description="Disordered" evidence="1">
    <location>
        <begin position="18"/>
        <end position="57"/>
    </location>
</feature>
<evidence type="ECO:0000313" key="3">
    <source>
        <dbReference type="Proteomes" id="UP001143330"/>
    </source>
</evidence>
<gene>
    <name evidence="2" type="ORF">GCM10017653_12910</name>
</gene>
<evidence type="ECO:0000256" key="1">
    <source>
        <dbReference type="SAM" id="MobiDB-lite"/>
    </source>
</evidence>